<accession>A0A1D2VRR5</accession>
<protein>
    <submittedName>
        <fullName evidence="1">Uncharacterized protein</fullName>
    </submittedName>
</protein>
<evidence type="ECO:0000313" key="2">
    <source>
        <dbReference type="Proteomes" id="UP000095038"/>
    </source>
</evidence>
<dbReference type="EMBL" id="KV454475">
    <property type="protein sequence ID" value="ODV64312.1"/>
    <property type="molecule type" value="Genomic_DNA"/>
</dbReference>
<reference evidence="2" key="1">
    <citation type="submission" date="2016-05" db="EMBL/GenBank/DDBJ databases">
        <title>Comparative genomics of biotechnologically important yeasts.</title>
        <authorList>
            <consortium name="DOE Joint Genome Institute"/>
            <person name="Riley R."/>
            <person name="Haridas S."/>
            <person name="Wolfe K.H."/>
            <person name="Lopes M.R."/>
            <person name="Hittinger C.T."/>
            <person name="Goker M."/>
            <person name="Salamov A."/>
            <person name="Wisecaver J."/>
            <person name="Long T.M."/>
            <person name="Aerts A.L."/>
            <person name="Barry K."/>
            <person name="Choi C."/>
            <person name="Clum A."/>
            <person name="Coughlan A.Y."/>
            <person name="Deshpande S."/>
            <person name="Douglass A.P."/>
            <person name="Hanson S.J."/>
            <person name="Klenk H.-P."/>
            <person name="Labutti K."/>
            <person name="Lapidus A."/>
            <person name="Lindquist E."/>
            <person name="Lipzen A."/>
            <person name="Meier-Kolthoff J.P."/>
            <person name="Ohm R.A."/>
            <person name="Otillar R.P."/>
            <person name="Pangilinan J."/>
            <person name="Peng Y."/>
            <person name="Rokas A."/>
            <person name="Rosa C.A."/>
            <person name="Scheuner C."/>
            <person name="Sibirny A.A."/>
            <person name="Slot J.C."/>
            <person name="Stielow J.B."/>
            <person name="Sun H."/>
            <person name="Kurtzman C.P."/>
            <person name="Blackwell M."/>
            <person name="Grigoriev I.V."/>
            <person name="Jeffries T.W."/>
        </authorList>
    </citation>
    <scope>NUCLEOTIDE SEQUENCE [LARGE SCALE GENOMIC DNA]</scope>
    <source>
        <strain evidence="2">DSM 1968</strain>
    </source>
</reference>
<gene>
    <name evidence="1" type="ORF">ASCRUDRAFT_30697</name>
</gene>
<evidence type="ECO:0000313" key="1">
    <source>
        <dbReference type="EMBL" id="ODV64312.1"/>
    </source>
</evidence>
<dbReference type="InParanoid" id="A0A1D2VRR5"/>
<dbReference type="OrthoDB" id="1673781at2759"/>
<dbReference type="STRING" id="1344418.A0A1D2VRR5"/>
<dbReference type="AlphaFoldDB" id="A0A1D2VRR5"/>
<dbReference type="Proteomes" id="UP000095038">
    <property type="component" value="Unassembled WGS sequence"/>
</dbReference>
<dbReference type="GeneID" id="30963843"/>
<dbReference type="InterPro" id="IPR036641">
    <property type="entry name" value="HPT_dom_sf"/>
</dbReference>
<sequence>MNEDSQRYNAFPRFDDPYADIPTHRNVEPISNNHLDNEEDEDVEEISIEKELIDWAIFNDVLEMDDENNDDSLFSRNLLYLFILQACLSFKEIDLILNKIFNQLNQLKNYGSGHFIKGSSSALGLLSIQLNCERLQYYGKLINIDKSVEKEFNYEDDNRNYIKWAFLSKNALDKAKDEFNKVRLFFNQYYGDDSF</sequence>
<dbReference type="SUPFAM" id="SSF47226">
    <property type="entry name" value="Histidine-containing phosphotransfer domain, HPT domain"/>
    <property type="match status" value="1"/>
</dbReference>
<dbReference type="FunCoup" id="A0A1D2VRR5">
    <property type="interactions" value="99"/>
</dbReference>
<dbReference type="Gene3D" id="1.20.120.160">
    <property type="entry name" value="HPT domain"/>
    <property type="match status" value="1"/>
</dbReference>
<keyword evidence="2" id="KW-1185">Reference proteome</keyword>
<name>A0A1D2VRR5_9ASCO</name>
<proteinExistence type="predicted"/>
<dbReference type="GO" id="GO:0000160">
    <property type="term" value="P:phosphorelay signal transduction system"/>
    <property type="evidence" value="ECO:0007669"/>
    <property type="project" value="InterPro"/>
</dbReference>
<dbReference type="RefSeq" id="XP_020050619.1">
    <property type="nucleotide sequence ID" value="XM_020190207.1"/>
</dbReference>
<organism evidence="1 2">
    <name type="scientific">Ascoidea rubescens DSM 1968</name>
    <dbReference type="NCBI Taxonomy" id="1344418"/>
    <lineage>
        <taxon>Eukaryota</taxon>
        <taxon>Fungi</taxon>
        <taxon>Dikarya</taxon>
        <taxon>Ascomycota</taxon>
        <taxon>Saccharomycotina</taxon>
        <taxon>Saccharomycetes</taxon>
        <taxon>Ascoideaceae</taxon>
        <taxon>Ascoidea</taxon>
    </lineage>
</organism>